<dbReference type="EMBL" id="MU004304">
    <property type="protein sequence ID" value="KAF2659797.1"/>
    <property type="molecule type" value="Genomic_DNA"/>
</dbReference>
<feature type="region of interest" description="Disordered" evidence="1">
    <location>
        <begin position="104"/>
        <end position="130"/>
    </location>
</feature>
<reference evidence="2" key="1">
    <citation type="journal article" date="2020" name="Stud. Mycol.">
        <title>101 Dothideomycetes genomes: a test case for predicting lifestyles and emergence of pathogens.</title>
        <authorList>
            <person name="Haridas S."/>
            <person name="Albert R."/>
            <person name="Binder M."/>
            <person name="Bloem J."/>
            <person name="Labutti K."/>
            <person name="Salamov A."/>
            <person name="Andreopoulos B."/>
            <person name="Baker S."/>
            <person name="Barry K."/>
            <person name="Bills G."/>
            <person name="Bluhm B."/>
            <person name="Cannon C."/>
            <person name="Castanera R."/>
            <person name="Culley D."/>
            <person name="Daum C."/>
            <person name="Ezra D."/>
            <person name="Gonzalez J."/>
            <person name="Henrissat B."/>
            <person name="Kuo A."/>
            <person name="Liang C."/>
            <person name="Lipzen A."/>
            <person name="Lutzoni F."/>
            <person name="Magnuson J."/>
            <person name="Mondo S."/>
            <person name="Nolan M."/>
            <person name="Ohm R."/>
            <person name="Pangilinan J."/>
            <person name="Park H.-J."/>
            <person name="Ramirez L."/>
            <person name="Alfaro M."/>
            <person name="Sun H."/>
            <person name="Tritt A."/>
            <person name="Yoshinaga Y."/>
            <person name="Zwiers L.-H."/>
            <person name="Turgeon B."/>
            <person name="Goodwin S."/>
            <person name="Spatafora J."/>
            <person name="Crous P."/>
            <person name="Grigoriev I."/>
        </authorList>
    </citation>
    <scope>NUCLEOTIDE SEQUENCE</scope>
    <source>
        <strain evidence="2">CBS 122681</strain>
    </source>
</reference>
<dbReference type="Proteomes" id="UP000799324">
    <property type="component" value="Unassembled WGS sequence"/>
</dbReference>
<sequence length="130" mass="14169">MLVWLLLPHSDIIGRNAENQPRTVTLVSLAAIFVSLYRVSHSKAASASHFMPRSLTGIKKAVKTELRILQVRGPECNILGRTQCPGNVCSDRSSFRDQWQATSISNENEGDAKGAALVSTRSNPRGSGQH</sequence>
<protein>
    <submittedName>
        <fullName evidence="2">Uncharacterized protein</fullName>
    </submittedName>
</protein>
<evidence type="ECO:0000256" key="1">
    <source>
        <dbReference type="SAM" id="MobiDB-lite"/>
    </source>
</evidence>
<keyword evidence="3" id="KW-1185">Reference proteome</keyword>
<feature type="compositionally biased region" description="Polar residues" evidence="1">
    <location>
        <begin position="119"/>
        <end position="130"/>
    </location>
</feature>
<proteinExistence type="predicted"/>
<organism evidence="2 3">
    <name type="scientific">Lophiostoma macrostomum CBS 122681</name>
    <dbReference type="NCBI Taxonomy" id="1314788"/>
    <lineage>
        <taxon>Eukaryota</taxon>
        <taxon>Fungi</taxon>
        <taxon>Dikarya</taxon>
        <taxon>Ascomycota</taxon>
        <taxon>Pezizomycotina</taxon>
        <taxon>Dothideomycetes</taxon>
        <taxon>Pleosporomycetidae</taxon>
        <taxon>Pleosporales</taxon>
        <taxon>Lophiostomataceae</taxon>
        <taxon>Lophiostoma</taxon>
    </lineage>
</organism>
<dbReference type="AlphaFoldDB" id="A0A6A6TKR5"/>
<evidence type="ECO:0000313" key="2">
    <source>
        <dbReference type="EMBL" id="KAF2659797.1"/>
    </source>
</evidence>
<name>A0A6A6TKR5_9PLEO</name>
<accession>A0A6A6TKR5</accession>
<evidence type="ECO:0000313" key="3">
    <source>
        <dbReference type="Proteomes" id="UP000799324"/>
    </source>
</evidence>
<gene>
    <name evidence="2" type="ORF">K491DRAFT_135536</name>
</gene>